<dbReference type="GO" id="GO:0006101">
    <property type="term" value="P:citrate metabolic process"/>
    <property type="evidence" value="ECO:0007669"/>
    <property type="project" value="InterPro"/>
</dbReference>
<dbReference type="GO" id="GO:0046912">
    <property type="term" value="F:acyltransferase activity, acyl groups converted into alkyl on transfer"/>
    <property type="evidence" value="ECO:0007669"/>
    <property type="project" value="InterPro"/>
</dbReference>
<proteinExistence type="inferred from homology"/>
<dbReference type="InterPro" id="IPR016142">
    <property type="entry name" value="Citrate_synth-like_lrg_a-sub"/>
</dbReference>
<dbReference type="FunFam" id="1.10.230.10:FF:000001">
    <property type="entry name" value="Citrate synthase"/>
    <property type="match status" value="1"/>
</dbReference>
<gene>
    <name evidence="5" type="ORF">CCUR1050_LOCUS16876</name>
</gene>
<dbReference type="GO" id="GO:0005759">
    <property type="term" value="C:mitochondrial matrix"/>
    <property type="evidence" value="ECO:0007669"/>
    <property type="project" value="TreeGrafter"/>
</dbReference>
<evidence type="ECO:0000256" key="1">
    <source>
        <dbReference type="ARBA" id="ARBA00010566"/>
    </source>
</evidence>
<dbReference type="NCBIfam" id="TIGR01793">
    <property type="entry name" value="cit_synth_euk"/>
    <property type="match status" value="1"/>
</dbReference>
<dbReference type="GO" id="GO:0006099">
    <property type="term" value="P:tricarboxylic acid cycle"/>
    <property type="evidence" value="ECO:0007669"/>
    <property type="project" value="InterPro"/>
</dbReference>
<dbReference type="Gene3D" id="1.10.230.10">
    <property type="entry name" value="Cytochrome P450-Terp, domain 2"/>
    <property type="match status" value="1"/>
</dbReference>
<sequence length="468" mass="52483">MLPALRISARVPTLKCLGHKTARFFSSEQNLKDAFANKIPIWKKEQKELLTKYGDKILGTCTVEQAYGGMRSVKSMVYETSLLDPVEGIRFRGLTIHECQEKLPKAPGGQEPLPEALLWLLLTGDVPTTAQTQGLIADLNKRAPLPDWIEQTILNFPKDLHPMTQFSMAILACQKESQFAQRYQAGMKKADYWDPTFEDMLTLIARLPRIAALIYRHVYRNGEITKLENTSDMSENFVRMLGFDNKEFMELMRLYLVIHSDHEGGNVSAHTSHLVGSALSDCYLSLSAAMNGLAGPLHGLANQEVLRFIKDFKKDMGDKPLTADAVKEQCWKVLNSGRVIPGYGHAVLRKTDPRFSSQAEFAKKHIKNDPMVDLVTLIYQVAPGVLTEHGKTKNPWPNVDAHSGVLLVHYGLEEENFYTVMFGVGRALGVLPMLTISRALGFSLERPKSLTTEAIKKTMEIMYPHGHT</sequence>
<dbReference type="PANTHER" id="PTHR11739">
    <property type="entry name" value="CITRATE SYNTHASE"/>
    <property type="match status" value="1"/>
</dbReference>
<dbReference type="InterPro" id="IPR036969">
    <property type="entry name" value="Citrate_synthase_sf"/>
</dbReference>
<dbReference type="FunFam" id="1.10.580.10:FF:000001">
    <property type="entry name" value="Citrate synthase"/>
    <property type="match status" value="1"/>
</dbReference>
<feature type="active site" evidence="3">
    <location>
        <position position="298"/>
    </location>
</feature>
<keyword evidence="2 4" id="KW-0808">Transferase</keyword>
<evidence type="ECO:0000256" key="4">
    <source>
        <dbReference type="RuleBase" id="RU000441"/>
    </source>
</evidence>
<dbReference type="InterPro" id="IPR002020">
    <property type="entry name" value="Citrate_synthase"/>
</dbReference>
<dbReference type="Pfam" id="PF00285">
    <property type="entry name" value="Citrate_synt"/>
    <property type="match status" value="1"/>
</dbReference>
<feature type="active site" evidence="3">
    <location>
        <position position="345"/>
    </location>
</feature>
<dbReference type="Gene3D" id="1.10.580.10">
    <property type="entry name" value="Citrate Synthase, domain 1"/>
    <property type="match status" value="1"/>
</dbReference>
<accession>A0A7S0QMW9</accession>
<dbReference type="GO" id="GO:0005975">
    <property type="term" value="P:carbohydrate metabolic process"/>
    <property type="evidence" value="ECO:0007669"/>
    <property type="project" value="TreeGrafter"/>
</dbReference>
<dbReference type="SUPFAM" id="SSF48256">
    <property type="entry name" value="Citrate synthase"/>
    <property type="match status" value="1"/>
</dbReference>
<dbReference type="NCBIfam" id="NF007128">
    <property type="entry name" value="PRK09569.1"/>
    <property type="match status" value="1"/>
</dbReference>
<dbReference type="PRINTS" id="PR00143">
    <property type="entry name" value="CITRTSNTHASE"/>
</dbReference>
<dbReference type="InterPro" id="IPR010109">
    <property type="entry name" value="Citrate_synthase_euk"/>
</dbReference>
<reference evidence="5" key="1">
    <citation type="submission" date="2021-01" db="EMBL/GenBank/DDBJ databases">
        <authorList>
            <person name="Corre E."/>
            <person name="Pelletier E."/>
            <person name="Niang G."/>
            <person name="Scheremetjew M."/>
            <person name="Finn R."/>
            <person name="Kale V."/>
            <person name="Holt S."/>
            <person name="Cochrane G."/>
            <person name="Meng A."/>
            <person name="Brown T."/>
            <person name="Cohen L."/>
        </authorList>
    </citation>
    <scope>NUCLEOTIDE SEQUENCE</scope>
    <source>
        <strain evidence="5">CCAP979/52</strain>
    </source>
</reference>
<evidence type="ECO:0000256" key="2">
    <source>
        <dbReference type="ARBA" id="ARBA00022679"/>
    </source>
</evidence>
<evidence type="ECO:0000313" key="5">
    <source>
        <dbReference type="EMBL" id="CAD8639192.1"/>
    </source>
</evidence>
<dbReference type="InterPro" id="IPR019810">
    <property type="entry name" value="Citrate_synthase_AS"/>
</dbReference>
<dbReference type="InterPro" id="IPR016143">
    <property type="entry name" value="Citrate_synth-like_sm_a-sub"/>
</dbReference>
<dbReference type="PANTHER" id="PTHR11739:SF8">
    <property type="entry name" value="CITRATE SYNTHASE, MITOCHONDRIAL"/>
    <property type="match status" value="1"/>
</dbReference>
<comment type="similarity">
    <text evidence="1 4">Belongs to the citrate synthase family.</text>
</comment>
<feature type="active site" evidence="3">
    <location>
        <position position="400"/>
    </location>
</feature>
<name>A0A7S0QMW9_9CRYP</name>
<protein>
    <recommendedName>
        <fullName evidence="4">Citrate synthase</fullName>
    </recommendedName>
</protein>
<dbReference type="EMBL" id="HBEZ01030488">
    <property type="protein sequence ID" value="CAD8639192.1"/>
    <property type="molecule type" value="Transcribed_RNA"/>
</dbReference>
<evidence type="ECO:0000256" key="3">
    <source>
        <dbReference type="PIRSR" id="PIRSR610109-1"/>
    </source>
</evidence>
<dbReference type="PROSITE" id="PS00480">
    <property type="entry name" value="CITRATE_SYNTHASE"/>
    <property type="match status" value="1"/>
</dbReference>
<organism evidence="5">
    <name type="scientific">Cryptomonas curvata</name>
    <dbReference type="NCBI Taxonomy" id="233186"/>
    <lineage>
        <taxon>Eukaryota</taxon>
        <taxon>Cryptophyceae</taxon>
        <taxon>Cryptomonadales</taxon>
        <taxon>Cryptomonadaceae</taxon>
        <taxon>Cryptomonas</taxon>
    </lineage>
</organism>
<dbReference type="AlphaFoldDB" id="A0A7S0QMW9"/>